<dbReference type="EMBL" id="BORW01000022">
    <property type="protein sequence ID" value="GIO68853.1"/>
    <property type="molecule type" value="Genomic_DNA"/>
</dbReference>
<feature type="region of interest" description="Disordered" evidence="1">
    <location>
        <begin position="292"/>
        <end position="348"/>
    </location>
</feature>
<name>A0ABQ4M126_9BACL</name>
<sequence>MGIFQKWFKGRKKEPRRSQGGYPGTAFSGLAPEGPDFRPHAFLIPIQTRFDEVFRKHGEYWDHVRSRFLAGHPDVSDSMYSWLLLEFKRFLAMNMFMKSVGMYSAMVDEIWHAALLFSREYQEFCHDLFGEMIHHSPHTGKSAKPGEAERARFELVYSVLFEIHTESTILLGGFGRKKLEPVFVEHVLTGDVGFLHEHYFKNNPSHVFAASVQEFVKHLANVVQSRAELQKRLPTTPPNRSKAGQASGTGAKSHSREAFSSKADSYTYSGSDVNTLILFDIIDGDGSYGDVSCGSDSDRQGESDWSDPSCNGDSSCSSESSCSSDSSCSSSSCSSSSCSSSSCSSSSD</sequence>
<organism evidence="2 3">
    <name type="scientific">Paenibacillus cookii</name>
    <dbReference type="NCBI Taxonomy" id="157839"/>
    <lineage>
        <taxon>Bacteria</taxon>
        <taxon>Bacillati</taxon>
        <taxon>Bacillota</taxon>
        <taxon>Bacilli</taxon>
        <taxon>Bacillales</taxon>
        <taxon>Paenibacillaceae</taxon>
        <taxon>Paenibacillus</taxon>
    </lineage>
</organism>
<reference evidence="2 3" key="1">
    <citation type="submission" date="2021-03" db="EMBL/GenBank/DDBJ databases">
        <title>Antimicrobial resistance genes in bacteria isolated from Japanese honey, and their potential for conferring macrolide and lincosamide resistance in the American foulbrood pathogen Paenibacillus larvae.</title>
        <authorList>
            <person name="Okamoto M."/>
            <person name="Kumagai M."/>
            <person name="Kanamori H."/>
            <person name="Takamatsu D."/>
        </authorList>
    </citation>
    <scope>NUCLEOTIDE SEQUENCE [LARGE SCALE GENOMIC DNA]</scope>
    <source>
        <strain evidence="2 3">J21TS3</strain>
    </source>
</reference>
<keyword evidence="3" id="KW-1185">Reference proteome</keyword>
<evidence type="ECO:0000256" key="1">
    <source>
        <dbReference type="SAM" id="MobiDB-lite"/>
    </source>
</evidence>
<evidence type="ECO:0000313" key="3">
    <source>
        <dbReference type="Proteomes" id="UP000680638"/>
    </source>
</evidence>
<proteinExistence type="predicted"/>
<evidence type="ECO:0000313" key="2">
    <source>
        <dbReference type="EMBL" id="GIO68853.1"/>
    </source>
</evidence>
<dbReference type="Proteomes" id="UP000680638">
    <property type="component" value="Unassembled WGS sequence"/>
</dbReference>
<accession>A0ABQ4M126</accession>
<feature type="compositionally biased region" description="Low complexity" evidence="1">
    <location>
        <begin position="306"/>
        <end position="348"/>
    </location>
</feature>
<gene>
    <name evidence="2" type="ORF">J21TS3_36740</name>
</gene>
<feature type="region of interest" description="Disordered" evidence="1">
    <location>
        <begin position="230"/>
        <end position="257"/>
    </location>
</feature>
<protein>
    <submittedName>
        <fullName evidence="2">Uncharacterized protein</fullName>
    </submittedName>
</protein>
<feature type="compositionally biased region" description="Polar residues" evidence="1">
    <location>
        <begin position="238"/>
        <end position="252"/>
    </location>
</feature>
<comment type="caution">
    <text evidence="2">The sequence shown here is derived from an EMBL/GenBank/DDBJ whole genome shotgun (WGS) entry which is preliminary data.</text>
</comment>
<dbReference type="RefSeq" id="WP_212951401.1">
    <property type="nucleotide sequence ID" value="NZ_BORW01000022.1"/>
</dbReference>